<proteinExistence type="predicted"/>
<protein>
    <recommendedName>
        <fullName evidence="2">MI domain-containing protein</fullName>
    </recommendedName>
</protein>
<dbReference type="AlphaFoldDB" id="A0AAW1JP71"/>
<evidence type="ECO:0000313" key="3">
    <source>
        <dbReference type="EMBL" id="KAK9705706.1"/>
    </source>
</evidence>
<evidence type="ECO:0000313" key="4">
    <source>
        <dbReference type="Proteomes" id="UP001443914"/>
    </source>
</evidence>
<reference evidence="3" key="1">
    <citation type="submission" date="2024-03" db="EMBL/GenBank/DDBJ databases">
        <title>WGS assembly of Saponaria officinalis var. Norfolk2.</title>
        <authorList>
            <person name="Jenkins J."/>
            <person name="Shu S."/>
            <person name="Grimwood J."/>
            <person name="Barry K."/>
            <person name="Goodstein D."/>
            <person name="Schmutz J."/>
            <person name="Leebens-Mack J."/>
            <person name="Osbourn A."/>
        </authorList>
    </citation>
    <scope>NUCLEOTIDE SEQUENCE [LARGE SCALE GENOMIC DNA]</scope>
    <source>
        <strain evidence="3">JIC</strain>
    </source>
</reference>
<dbReference type="SMART" id="SM00544">
    <property type="entry name" value="MA3"/>
    <property type="match status" value="1"/>
</dbReference>
<dbReference type="InterPro" id="IPR003891">
    <property type="entry name" value="Initiation_fac_eIF4g_MI"/>
</dbReference>
<organism evidence="3 4">
    <name type="scientific">Saponaria officinalis</name>
    <name type="common">Common soapwort</name>
    <name type="synonym">Lychnis saponaria</name>
    <dbReference type="NCBI Taxonomy" id="3572"/>
    <lineage>
        <taxon>Eukaryota</taxon>
        <taxon>Viridiplantae</taxon>
        <taxon>Streptophyta</taxon>
        <taxon>Embryophyta</taxon>
        <taxon>Tracheophyta</taxon>
        <taxon>Spermatophyta</taxon>
        <taxon>Magnoliopsida</taxon>
        <taxon>eudicotyledons</taxon>
        <taxon>Gunneridae</taxon>
        <taxon>Pentapetalae</taxon>
        <taxon>Caryophyllales</taxon>
        <taxon>Caryophyllaceae</taxon>
        <taxon>Caryophylleae</taxon>
        <taxon>Saponaria</taxon>
    </lineage>
</organism>
<dbReference type="GO" id="GO:0003729">
    <property type="term" value="F:mRNA binding"/>
    <property type="evidence" value="ECO:0007669"/>
    <property type="project" value="TreeGrafter"/>
</dbReference>
<dbReference type="GO" id="GO:0006417">
    <property type="term" value="P:regulation of translation"/>
    <property type="evidence" value="ECO:0007669"/>
    <property type="project" value="UniProtKB-KW"/>
</dbReference>
<accession>A0AAW1JP71</accession>
<comment type="caution">
    <text evidence="3">The sequence shown here is derived from an EMBL/GenBank/DDBJ whole genome shotgun (WGS) entry which is preliminary data.</text>
</comment>
<dbReference type="GO" id="GO:0016281">
    <property type="term" value="C:eukaryotic translation initiation factor 4F complex"/>
    <property type="evidence" value="ECO:0007669"/>
    <property type="project" value="TreeGrafter"/>
</dbReference>
<dbReference type="SUPFAM" id="SSF48371">
    <property type="entry name" value="ARM repeat"/>
    <property type="match status" value="1"/>
</dbReference>
<dbReference type="InterPro" id="IPR016024">
    <property type="entry name" value="ARM-type_fold"/>
</dbReference>
<dbReference type="EMBL" id="JBDFQZ010000007">
    <property type="protein sequence ID" value="KAK9705706.1"/>
    <property type="molecule type" value="Genomic_DNA"/>
</dbReference>
<dbReference type="GO" id="GO:0003743">
    <property type="term" value="F:translation initiation factor activity"/>
    <property type="evidence" value="ECO:0007669"/>
    <property type="project" value="TreeGrafter"/>
</dbReference>
<dbReference type="PROSITE" id="PS51366">
    <property type="entry name" value="MI"/>
    <property type="match status" value="1"/>
</dbReference>
<feature type="domain" description="MI" evidence="2">
    <location>
        <begin position="109"/>
        <end position="231"/>
    </location>
</feature>
<keyword evidence="4" id="KW-1185">Reference proteome</keyword>
<dbReference type="Proteomes" id="UP001443914">
    <property type="component" value="Unassembled WGS sequence"/>
</dbReference>
<evidence type="ECO:0000256" key="1">
    <source>
        <dbReference type="ARBA" id="ARBA00022845"/>
    </source>
</evidence>
<dbReference type="PANTHER" id="PTHR23253:SF53">
    <property type="entry name" value="EUKARYOTIC TRANSLATION INITIATION FACTOR ISOFORM 4G-1"/>
    <property type="match status" value="1"/>
</dbReference>
<evidence type="ECO:0000259" key="2">
    <source>
        <dbReference type="PROSITE" id="PS51366"/>
    </source>
</evidence>
<name>A0AAW1JP71_SAPOF</name>
<dbReference type="PANTHER" id="PTHR23253">
    <property type="entry name" value="EUKARYOTIC TRANSLATION INITIATION FACTOR 4 GAMMA"/>
    <property type="match status" value="1"/>
</dbReference>
<gene>
    <name evidence="3" type="ORF">RND81_07G076700</name>
</gene>
<sequence length="309" mass="34039">MMPGMPGAKMRRWLPRGFDPNAKVGPPGGRLQFPYVAKSAQWNSRLLPQGSGGLVSEKSSALLQGSAPPVRHPSIDSGVAPIRPAPPQAAVPVPKKSVASATSGIKPEELKRKTLSLLEEYFNIRMVDEALQCVEELKSPAYHSEIVKEAINLGLEKNPPLVDPIVKFLEHMLAKNVFSPRDIGTGCLLYGSIIDDIAIDLPKAPNNFGENIGKLILAKGTDFSVVTKVLKKVEDEMFRKPIFDAAVRVVGAHLDKDFWKRKLQMSKNVRVFFNCRSFFGLISILLLGKIHCNSQLPDNFPLLNFVCTF</sequence>
<dbReference type="Gene3D" id="1.25.40.180">
    <property type="match status" value="1"/>
</dbReference>
<keyword evidence="1" id="KW-0810">Translation regulation</keyword>
<dbReference type="Pfam" id="PF02847">
    <property type="entry name" value="MA3"/>
    <property type="match status" value="1"/>
</dbReference>